<dbReference type="InterPro" id="IPR025412">
    <property type="entry name" value="DUF4304"/>
</dbReference>
<reference evidence="1 2" key="1">
    <citation type="submission" date="2024-01" db="EMBL/GenBank/DDBJ databases">
        <title>The diversity of rhizobia nodulating Mimosa spp. in eleven states of Brazil covering several biomes is determined by host plant, location, and edaphic factors.</title>
        <authorList>
            <person name="Rouws L."/>
            <person name="Barauna A."/>
            <person name="Beukes C."/>
            <person name="De Faria S.M."/>
            <person name="Gross E."/>
            <person name="Dos Reis Junior F.B."/>
            <person name="Simon M."/>
            <person name="Maluk M."/>
            <person name="Odee D.W."/>
            <person name="Kenicer G."/>
            <person name="Young J.P.W."/>
            <person name="Reis V.M."/>
            <person name="Zilli J."/>
            <person name="James E.K."/>
        </authorList>
    </citation>
    <scope>NUCLEOTIDE SEQUENCE [LARGE SCALE GENOMIC DNA]</scope>
    <source>
        <strain evidence="1 2">JPY77</strain>
    </source>
</reference>
<organism evidence="1 2">
    <name type="scientific">Paraburkholderia sabiae</name>
    <dbReference type="NCBI Taxonomy" id="273251"/>
    <lineage>
        <taxon>Bacteria</taxon>
        <taxon>Pseudomonadati</taxon>
        <taxon>Pseudomonadota</taxon>
        <taxon>Betaproteobacteria</taxon>
        <taxon>Burkholderiales</taxon>
        <taxon>Burkholderiaceae</taxon>
        <taxon>Paraburkholderia</taxon>
    </lineage>
</organism>
<evidence type="ECO:0000313" key="1">
    <source>
        <dbReference type="EMBL" id="MEM5292108.1"/>
    </source>
</evidence>
<accession>A0ABU9QRH9</accession>
<name>A0ABU9QRH9_9BURK</name>
<comment type="caution">
    <text evidence="1">The sequence shown here is derived from an EMBL/GenBank/DDBJ whole genome shotgun (WGS) entry which is preliminary data.</text>
</comment>
<evidence type="ECO:0000313" key="2">
    <source>
        <dbReference type="Proteomes" id="UP001494588"/>
    </source>
</evidence>
<dbReference type="RefSeq" id="WP_233472187.1">
    <property type="nucleotide sequence ID" value="NZ_CAJHCS010000056.1"/>
</dbReference>
<dbReference type="Pfam" id="PF14137">
    <property type="entry name" value="DUF4304"/>
    <property type="match status" value="1"/>
</dbReference>
<dbReference type="EMBL" id="JAZHGC010000070">
    <property type="protein sequence ID" value="MEM5292108.1"/>
    <property type="molecule type" value="Genomic_DNA"/>
</dbReference>
<sequence>MSRDEMNHALKVRFVPALRQLGFKGSLPHFRRQRESRIDLLTVQFDRHGGGFVVELSQCGIEGITTYWGKFISAGKVTAHDLHPVSVIDLGRRDRMLTTGLDSTTALRRWQLRTRYALTSTRLSVGGLLAKVAFSA</sequence>
<keyword evidence="2" id="KW-1185">Reference proteome</keyword>
<proteinExistence type="predicted"/>
<protein>
    <submittedName>
        <fullName evidence="1">DUF4304 domain-containing protein</fullName>
    </submittedName>
</protein>
<dbReference type="Proteomes" id="UP001494588">
    <property type="component" value="Unassembled WGS sequence"/>
</dbReference>
<gene>
    <name evidence="1" type="ORF">V4C55_41105</name>
</gene>